<keyword evidence="3" id="KW-1185">Reference proteome</keyword>
<comment type="caution">
    <text evidence="2">The sequence shown here is derived from an EMBL/GenBank/DDBJ whole genome shotgun (WGS) entry which is preliminary data.</text>
</comment>
<feature type="domain" description="Integrase catalytic" evidence="1">
    <location>
        <begin position="1"/>
        <end position="128"/>
    </location>
</feature>
<dbReference type="InterPro" id="IPR050951">
    <property type="entry name" value="Retrovirus_Pol_polyprotein"/>
</dbReference>
<dbReference type="PANTHER" id="PTHR37984:SF5">
    <property type="entry name" value="PROTEIN NYNRIN-LIKE"/>
    <property type="match status" value="1"/>
</dbReference>
<dbReference type="PROSITE" id="PS50994">
    <property type="entry name" value="INTEGRASE"/>
    <property type="match status" value="1"/>
</dbReference>
<evidence type="ECO:0000313" key="3">
    <source>
        <dbReference type="Proteomes" id="UP001289374"/>
    </source>
</evidence>
<dbReference type="Gene3D" id="3.30.420.10">
    <property type="entry name" value="Ribonuclease H-like superfamily/Ribonuclease H"/>
    <property type="match status" value="1"/>
</dbReference>
<dbReference type="GO" id="GO:0003676">
    <property type="term" value="F:nucleic acid binding"/>
    <property type="evidence" value="ECO:0007669"/>
    <property type="project" value="InterPro"/>
</dbReference>
<reference evidence="2" key="2">
    <citation type="journal article" date="2024" name="Plant">
        <title>Genomic evolution and insights into agronomic trait innovations of Sesamum species.</title>
        <authorList>
            <person name="Miao H."/>
            <person name="Wang L."/>
            <person name="Qu L."/>
            <person name="Liu H."/>
            <person name="Sun Y."/>
            <person name="Le M."/>
            <person name="Wang Q."/>
            <person name="Wei S."/>
            <person name="Zheng Y."/>
            <person name="Lin W."/>
            <person name="Duan Y."/>
            <person name="Cao H."/>
            <person name="Xiong S."/>
            <person name="Wang X."/>
            <person name="Wei L."/>
            <person name="Li C."/>
            <person name="Ma Q."/>
            <person name="Ju M."/>
            <person name="Zhao R."/>
            <person name="Li G."/>
            <person name="Mu C."/>
            <person name="Tian Q."/>
            <person name="Mei H."/>
            <person name="Zhang T."/>
            <person name="Gao T."/>
            <person name="Zhang H."/>
        </authorList>
    </citation>
    <scope>NUCLEOTIDE SEQUENCE</scope>
    <source>
        <strain evidence="2">K16</strain>
    </source>
</reference>
<reference evidence="2" key="1">
    <citation type="submission" date="2020-06" db="EMBL/GenBank/DDBJ databases">
        <authorList>
            <person name="Li T."/>
            <person name="Hu X."/>
            <person name="Zhang T."/>
            <person name="Song X."/>
            <person name="Zhang H."/>
            <person name="Dai N."/>
            <person name="Sheng W."/>
            <person name="Hou X."/>
            <person name="Wei L."/>
        </authorList>
    </citation>
    <scope>NUCLEOTIDE SEQUENCE</scope>
    <source>
        <strain evidence="2">K16</strain>
        <tissue evidence="2">Leaf</tissue>
    </source>
</reference>
<accession>A0AAE1WGA8</accession>
<gene>
    <name evidence="2" type="ORF">Sango_2057900</name>
</gene>
<proteinExistence type="predicted"/>
<dbReference type="InterPro" id="IPR036397">
    <property type="entry name" value="RNaseH_sf"/>
</dbReference>
<dbReference type="InterPro" id="IPR001584">
    <property type="entry name" value="Integrase_cat-core"/>
</dbReference>
<dbReference type="Proteomes" id="UP001289374">
    <property type="component" value="Unassembled WGS sequence"/>
</dbReference>
<dbReference type="EMBL" id="JACGWL010000011">
    <property type="protein sequence ID" value="KAK4392801.1"/>
    <property type="molecule type" value="Genomic_DNA"/>
</dbReference>
<dbReference type="GO" id="GO:0015074">
    <property type="term" value="P:DNA integration"/>
    <property type="evidence" value="ECO:0007669"/>
    <property type="project" value="InterPro"/>
</dbReference>
<organism evidence="2 3">
    <name type="scientific">Sesamum angolense</name>
    <dbReference type="NCBI Taxonomy" id="2727404"/>
    <lineage>
        <taxon>Eukaryota</taxon>
        <taxon>Viridiplantae</taxon>
        <taxon>Streptophyta</taxon>
        <taxon>Embryophyta</taxon>
        <taxon>Tracheophyta</taxon>
        <taxon>Spermatophyta</taxon>
        <taxon>Magnoliopsida</taxon>
        <taxon>eudicotyledons</taxon>
        <taxon>Gunneridae</taxon>
        <taxon>Pentapetalae</taxon>
        <taxon>asterids</taxon>
        <taxon>lamiids</taxon>
        <taxon>Lamiales</taxon>
        <taxon>Pedaliaceae</taxon>
        <taxon>Sesamum</taxon>
    </lineage>
</organism>
<protein>
    <recommendedName>
        <fullName evidence="1">Integrase catalytic domain-containing protein</fullName>
    </recommendedName>
</protein>
<name>A0AAE1WGA8_9LAMI</name>
<dbReference type="Pfam" id="PF00665">
    <property type="entry name" value="rve"/>
    <property type="match status" value="1"/>
</dbReference>
<sequence>MSKSSRGHLYILAAIDYFSKWAEVVPLKEVQKENVADFIYTHIIYRYGVPRYIILDNEKPFCNSLIDKLCQKIYFKPRNSSMCYVAANDLAEVFNKTLCNLLKKVVAKSKRVGTRGLLYGHTGRLLEH</sequence>
<dbReference type="AlphaFoldDB" id="A0AAE1WGA8"/>
<evidence type="ECO:0000259" key="1">
    <source>
        <dbReference type="PROSITE" id="PS50994"/>
    </source>
</evidence>
<dbReference type="PANTHER" id="PTHR37984">
    <property type="entry name" value="PROTEIN CBG26694"/>
    <property type="match status" value="1"/>
</dbReference>
<dbReference type="SUPFAM" id="SSF53098">
    <property type="entry name" value="Ribonuclease H-like"/>
    <property type="match status" value="1"/>
</dbReference>
<dbReference type="InterPro" id="IPR012337">
    <property type="entry name" value="RNaseH-like_sf"/>
</dbReference>
<evidence type="ECO:0000313" key="2">
    <source>
        <dbReference type="EMBL" id="KAK4392801.1"/>
    </source>
</evidence>